<dbReference type="KEGG" id="rba:RB11686"/>
<dbReference type="EnsemblBacteria" id="CAD79266">
    <property type="protein sequence ID" value="CAD79266"/>
    <property type="gene ID" value="RB11686"/>
</dbReference>
<dbReference type="STRING" id="243090.RB11686"/>
<sequence length="59" mass="6708">MFFGGWFTLRTNLRQVMCGCRNSRCSVRPTWHAQLRLPCDPSVGRTAVAAEFRQSFGTV</sequence>
<evidence type="ECO:0000313" key="1">
    <source>
        <dbReference type="EMBL" id="CAD79266.1"/>
    </source>
</evidence>
<reference evidence="1 2" key="1">
    <citation type="journal article" date="2003" name="Proc. Natl. Acad. Sci. U.S.A.">
        <title>Complete genome sequence of the marine planctomycete Pirellula sp. strain 1.</title>
        <authorList>
            <person name="Gloeckner F.O."/>
            <person name="Kube M."/>
            <person name="Bauer M."/>
            <person name="Teeling H."/>
            <person name="Lombardot T."/>
            <person name="Ludwig W."/>
            <person name="Gade D."/>
            <person name="Beck A."/>
            <person name="Borzym K."/>
            <person name="Heitmann K."/>
            <person name="Rabus R."/>
            <person name="Schlesner H."/>
            <person name="Amann R."/>
            <person name="Reinhardt R."/>
        </authorList>
    </citation>
    <scope>NUCLEOTIDE SEQUENCE [LARGE SCALE GENOMIC DNA]</scope>
    <source>
        <strain evidence="2">DSM 10527 / NCIMB 13988 / SH1</strain>
    </source>
</reference>
<dbReference type="AlphaFoldDB" id="Q7UDY9"/>
<gene>
    <name evidence="1" type="ordered locus">RB11686</name>
</gene>
<organism evidence="1 2">
    <name type="scientific">Rhodopirellula baltica (strain DSM 10527 / NCIMB 13988 / SH1)</name>
    <dbReference type="NCBI Taxonomy" id="243090"/>
    <lineage>
        <taxon>Bacteria</taxon>
        <taxon>Pseudomonadati</taxon>
        <taxon>Planctomycetota</taxon>
        <taxon>Planctomycetia</taxon>
        <taxon>Pirellulales</taxon>
        <taxon>Pirellulaceae</taxon>
        <taxon>Rhodopirellula</taxon>
    </lineage>
</organism>
<accession>Q7UDY9</accession>
<name>Q7UDY9_RHOBA</name>
<dbReference type="Proteomes" id="UP000001025">
    <property type="component" value="Chromosome"/>
</dbReference>
<keyword evidence="2" id="KW-1185">Reference proteome</keyword>
<dbReference type="EMBL" id="BX294153">
    <property type="protein sequence ID" value="CAD79266.1"/>
    <property type="molecule type" value="Genomic_DNA"/>
</dbReference>
<dbReference type="InParanoid" id="Q7UDY9"/>
<dbReference type="HOGENOM" id="CLU_2957631_0_0_0"/>
<protein>
    <submittedName>
        <fullName evidence="1">Uncharacterized protein</fullName>
    </submittedName>
</protein>
<proteinExistence type="predicted"/>
<dbReference type="PATRIC" id="fig|243090.15.peg.5662"/>
<evidence type="ECO:0000313" key="2">
    <source>
        <dbReference type="Proteomes" id="UP000001025"/>
    </source>
</evidence>